<sequence length="138" mass="16390">MNAYSQLFKRDPQILLNFPFLKRISKDEYETFLVLKNHSIRVMGIINILVQQLNFPPEKCDPELIQTLQDLGQKHFSYGASRSNIELLGKLFMESFMLPFNEYPDYAEIRTAWSKFFDFIIYWIKVGFQYVSNKGIEM</sequence>
<organism evidence="3 4">
    <name type="scientific">Lepeophtheirus salmonis</name>
    <name type="common">Salmon louse</name>
    <name type="synonym">Caligus salmonis</name>
    <dbReference type="NCBI Taxonomy" id="72036"/>
    <lineage>
        <taxon>Eukaryota</taxon>
        <taxon>Metazoa</taxon>
        <taxon>Ecdysozoa</taxon>
        <taxon>Arthropoda</taxon>
        <taxon>Crustacea</taxon>
        <taxon>Multicrustacea</taxon>
        <taxon>Hexanauplia</taxon>
        <taxon>Copepoda</taxon>
        <taxon>Siphonostomatoida</taxon>
        <taxon>Caligidae</taxon>
        <taxon>Lepeophtheirus</taxon>
    </lineage>
</organism>
<feature type="domain" description="Globin" evidence="2">
    <location>
        <begin position="1"/>
        <end position="129"/>
    </location>
</feature>
<dbReference type="Pfam" id="PF00042">
    <property type="entry name" value="Globin"/>
    <property type="match status" value="1"/>
</dbReference>
<evidence type="ECO:0000259" key="2">
    <source>
        <dbReference type="PROSITE" id="PS01033"/>
    </source>
</evidence>
<dbReference type="PROSITE" id="PS01033">
    <property type="entry name" value="GLOBIN"/>
    <property type="match status" value="1"/>
</dbReference>
<evidence type="ECO:0000313" key="3">
    <source>
        <dbReference type="EMBL" id="CAF2809181.1"/>
    </source>
</evidence>
<name>A0A7R8CGB0_LEPSM</name>
<dbReference type="InterPro" id="IPR044399">
    <property type="entry name" value="Mb-like_M"/>
</dbReference>
<dbReference type="InterPro" id="IPR009050">
    <property type="entry name" value="Globin-like_sf"/>
</dbReference>
<dbReference type="OrthoDB" id="436496at2759"/>
<keyword evidence="1" id="KW-0561">Oxygen transport</keyword>
<comment type="similarity">
    <text evidence="1">Belongs to the globin family.</text>
</comment>
<dbReference type="Gene3D" id="1.10.490.10">
    <property type="entry name" value="Globins"/>
    <property type="match status" value="1"/>
</dbReference>
<dbReference type="GO" id="GO:0005344">
    <property type="term" value="F:oxygen carrier activity"/>
    <property type="evidence" value="ECO:0007669"/>
    <property type="project" value="UniProtKB-KW"/>
</dbReference>
<dbReference type="AlphaFoldDB" id="A0A7R8CGB0"/>
<gene>
    <name evidence="3" type="ORF">LSAA_2774</name>
</gene>
<accession>A0A7R8CGB0</accession>
<dbReference type="Proteomes" id="UP000675881">
    <property type="component" value="Chromosome 11"/>
</dbReference>
<dbReference type="GO" id="GO:0020037">
    <property type="term" value="F:heme binding"/>
    <property type="evidence" value="ECO:0007669"/>
    <property type="project" value="InterPro"/>
</dbReference>
<dbReference type="InterPro" id="IPR012292">
    <property type="entry name" value="Globin/Proto"/>
</dbReference>
<keyword evidence="1" id="KW-0813">Transport</keyword>
<dbReference type="EMBL" id="HG994590">
    <property type="protein sequence ID" value="CAF2809181.1"/>
    <property type="molecule type" value="Genomic_DNA"/>
</dbReference>
<dbReference type="CDD" id="cd01040">
    <property type="entry name" value="Mb-like"/>
    <property type="match status" value="1"/>
</dbReference>
<evidence type="ECO:0000313" key="4">
    <source>
        <dbReference type="Proteomes" id="UP000675881"/>
    </source>
</evidence>
<dbReference type="GO" id="GO:0019825">
    <property type="term" value="F:oxygen binding"/>
    <property type="evidence" value="ECO:0007669"/>
    <property type="project" value="InterPro"/>
</dbReference>
<dbReference type="SUPFAM" id="SSF46458">
    <property type="entry name" value="Globin-like"/>
    <property type="match status" value="1"/>
</dbReference>
<keyword evidence="1" id="KW-0479">Metal-binding</keyword>
<keyword evidence="4" id="KW-1185">Reference proteome</keyword>
<keyword evidence="1" id="KW-0408">Iron</keyword>
<evidence type="ECO:0000256" key="1">
    <source>
        <dbReference type="RuleBase" id="RU000356"/>
    </source>
</evidence>
<dbReference type="InterPro" id="IPR000971">
    <property type="entry name" value="Globin"/>
</dbReference>
<proteinExistence type="inferred from homology"/>
<keyword evidence="1" id="KW-0349">Heme</keyword>
<protein>
    <submittedName>
        <fullName evidence="3">(salmon louse) hypothetical protein</fullName>
    </submittedName>
</protein>
<reference evidence="3" key="1">
    <citation type="submission" date="2021-02" db="EMBL/GenBank/DDBJ databases">
        <authorList>
            <person name="Bekaert M."/>
        </authorList>
    </citation>
    <scope>NUCLEOTIDE SEQUENCE</scope>
    <source>
        <strain evidence="3">IoA-00</strain>
    </source>
</reference>